<feature type="domain" description="Pyrroline-5-carboxylate reductase dimerisation" evidence="1">
    <location>
        <begin position="42"/>
        <end position="105"/>
    </location>
</feature>
<dbReference type="Pfam" id="PF14748">
    <property type="entry name" value="P5CR_dimer"/>
    <property type="match status" value="1"/>
</dbReference>
<reference evidence="2" key="2">
    <citation type="submission" date="2025-09" db="UniProtKB">
        <authorList>
            <consortium name="Ensembl"/>
        </authorList>
    </citation>
    <scope>IDENTIFICATION</scope>
</reference>
<evidence type="ECO:0000313" key="3">
    <source>
        <dbReference type="Proteomes" id="UP000261620"/>
    </source>
</evidence>
<dbReference type="Ensembl" id="ENSMMOT00000014508.1">
    <property type="protein sequence ID" value="ENSMMOP00000014277.1"/>
    <property type="gene ID" value="ENSMMOG00000010922.1"/>
</dbReference>
<dbReference type="GO" id="GO:0055129">
    <property type="term" value="P:L-proline biosynthetic process"/>
    <property type="evidence" value="ECO:0007669"/>
    <property type="project" value="UniProtKB-UniPathway"/>
</dbReference>
<dbReference type="SUPFAM" id="SSF48179">
    <property type="entry name" value="6-phosphogluconate dehydrogenase C-terminal domain-like"/>
    <property type="match status" value="1"/>
</dbReference>
<reference evidence="2" key="1">
    <citation type="submission" date="2025-08" db="UniProtKB">
        <authorList>
            <consortium name="Ensembl"/>
        </authorList>
    </citation>
    <scope>IDENTIFICATION</scope>
</reference>
<dbReference type="STRING" id="94237.ENSMMOP00000014277"/>
<dbReference type="PANTHER" id="PTHR11645">
    <property type="entry name" value="PYRROLINE-5-CARBOXYLATE REDUCTASE"/>
    <property type="match status" value="1"/>
</dbReference>
<protein>
    <recommendedName>
        <fullName evidence="1">Pyrroline-5-carboxylate reductase dimerisation domain-containing protein</fullName>
    </recommendedName>
</protein>
<accession>A0A3Q3WPD6</accession>
<proteinExistence type="predicted"/>
<dbReference type="GO" id="GO:0004735">
    <property type="term" value="F:pyrroline-5-carboxylate reductase activity"/>
    <property type="evidence" value="ECO:0007669"/>
    <property type="project" value="TreeGrafter"/>
</dbReference>
<keyword evidence="3" id="KW-1185">Reference proteome</keyword>
<dbReference type="Proteomes" id="UP000261620">
    <property type="component" value="Unplaced"/>
</dbReference>
<dbReference type="PANTHER" id="PTHR11645:SF62">
    <property type="entry name" value="PYRROLINE-5-CARBOXYLATE REDUCTASE"/>
    <property type="match status" value="1"/>
</dbReference>
<dbReference type="AlphaFoldDB" id="A0A3Q3WPD6"/>
<dbReference type="InterPro" id="IPR008927">
    <property type="entry name" value="6-PGluconate_DH-like_C_sf"/>
</dbReference>
<dbReference type="OMA" id="VEASCVQ"/>
<dbReference type="InterPro" id="IPR029036">
    <property type="entry name" value="P5CR_dimer"/>
</dbReference>
<name>A0A3Q3WPD6_MOLML</name>
<organism evidence="2 3">
    <name type="scientific">Mola mola</name>
    <name type="common">Ocean sunfish</name>
    <name type="synonym">Tetraodon mola</name>
    <dbReference type="NCBI Taxonomy" id="94237"/>
    <lineage>
        <taxon>Eukaryota</taxon>
        <taxon>Metazoa</taxon>
        <taxon>Chordata</taxon>
        <taxon>Craniata</taxon>
        <taxon>Vertebrata</taxon>
        <taxon>Euteleostomi</taxon>
        <taxon>Actinopterygii</taxon>
        <taxon>Neopterygii</taxon>
        <taxon>Teleostei</taxon>
        <taxon>Neoteleostei</taxon>
        <taxon>Acanthomorphata</taxon>
        <taxon>Eupercaria</taxon>
        <taxon>Tetraodontiformes</taxon>
        <taxon>Molidae</taxon>
        <taxon>Mola</taxon>
    </lineage>
</organism>
<dbReference type="Gene3D" id="1.10.3730.10">
    <property type="entry name" value="ProC C-terminal domain-like"/>
    <property type="match status" value="1"/>
</dbReference>
<sequence>KHNTPVIDLMMQMFATGTHAQVEDGKLLEQETSRNNFPLTCAVDALADGGVKMGLLRKLSMRLGVQGLLGPARMLLDSDQHPGQLKDSVCSPGATTIHALLLINAVEASCVQTRELQSLADQEKIPPAAIKKTTQDKVLQQPSMTAEAVGVRPRGISMFNSIGPATKKKWSSSANP</sequence>
<evidence type="ECO:0000313" key="2">
    <source>
        <dbReference type="Ensembl" id="ENSMMOP00000014277.1"/>
    </source>
</evidence>
<dbReference type="UniPathway" id="UPA00098">
    <property type="reaction ID" value="UER00361"/>
</dbReference>
<evidence type="ECO:0000259" key="1">
    <source>
        <dbReference type="Pfam" id="PF14748"/>
    </source>
</evidence>